<name>A0A4Z2IIG6_9TELE</name>
<feature type="compositionally biased region" description="Polar residues" evidence="1">
    <location>
        <begin position="61"/>
        <end position="98"/>
    </location>
</feature>
<evidence type="ECO:0000256" key="1">
    <source>
        <dbReference type="SAM" id="MobiDB-lite"/>
    </source>
</evidence>
<feature type="compositionally biased region" description="Polar residues" evidence="1">
    <location>
        <begin position="31"/>
        <end position="40"/>
    </location>
</feature>
<reference evidence="2 3" key="1">
    <citation type="submission" date="2019-03" db="EMBL/GenBank/DDBJ databases">
        <title>First draft genome of Liparis tanakae, snailfish: a comprehensive survey of snailfish specific genes.</title>
        <authorList>
            <person name="Kim W."/>
            <person name="Song I."/>
            <person name="Jeong J.-H."/>
            <person name="Kim D."/>
            <person name="Kim S."/>
            <person name="Ryu S."/>
            <person name="Song J.Y."/>
            <person name="Lee S.K."/>
        </authorList>
    </citation>
    <scope>NUCLEOTIDE SEQUENCE [LARGE SCALE GENOMIC DNA]</scope>
    <source>
        <tissue evidence="2">Muscle</tissue>
    </source>
</reference>
<dbReference type="AlphaFoldDB" id="A0A4Z2IIG6"/>
<dbReference type="Proteomes" id="UP000314294">
    <property type="component" value="Unassembled WGS sequence"/>
</dbReference>
<evidence type="ECO:0000313" key="2">
    <source>
        <dbReference type="EMBL" id="TNN77799.1"/>
    </source>
</evidence>
<feature type="compositionally biased region" description="Low complexity" evidence="1">
    <location>
        <begin position="17"/>
        <end position="28"/>
    </location>
</feature>
<comment type="caution">
    <text evidence="2">The sequence shown here is derived from an EMBL/GenBank/DDBJ whole genome shotgun (WGS) entry which is preliminary data.</text>
</comment>
<proteinExistence type="predicted"/>
<feature type="region of interest" description="Disordered" evidence="1">
    <location>
        <begin position="1"/>
        <end position="128"/>
    </location>
</feature>
<organism evidence="2 3">
    <name type="scientific">Liparis tanakae</name>
    <name type="common">Tanaka's snailfish</name>
    <dbReference type="NCBI Taxonomy" id="230148"/>
    <lineage>
        <taxon>Eukaryota</taxon>
        <taxon>Metazoa</taxon>
        <taxon>Chordata</taxon>
        <taxon>Craniata</taxon>
        <taxon>Vertebrata</taxon>
        <taxon>Euteleostomi</taxon>
        <taxon>Actinopterygii</taxon>
        <taxon>Neopterygii</taxon>
        <taxon>Teleostei</taxon>
        <taxon>Neoteleostei</taxon>
        <taxon>Acanthomorphata</taxon>
        <taxon>Eupercaria</taxon>
        <taxon>Perciformes</taxon>
        <taxon>Cottioidei</taxon>
        <taxon>Cottales</taxon>
        <taxon>Liparidae</taxon>
        <taxon>Liparis</taxon>
    </lineage>
</organism>
<protein>
    <submittedName>
        <fullName evidence="2">Uncharacterized protein</fullName>
    </submittedName>
</protein>
<keyword evidence="3" id="KW-1185">Reference proteome</keyword>
<accession>A0A4Z2IIG6</accession>
<feature type="compositionally biased region" description="Low complexity" evidence="1">
    <location>
        <begin position="100"/>
        <end position="109"/>
    </location>
</feature>
<evidence type="ECO:0000313" key="3">
    <source>
        <dbReference type="Proteomes" id="UP000314294"/>
    </source>
</evidence>
<gene>
    <name evidence="2" type="ORF">EYF80_012097</name>
</gene>
<dbReference type="EMBL" id="SRLO01000080">
    <property type="protein sequence ID" value="TNN77799.1"/>
    <property type="molecule type" value="Genomic_DNA"/>
</dbReference>
<sequence length="230" mass="24183">MSTRVASSHIVKRDKLSAAGSTSAAGDSIRTDSSGWQSEVISWEEESCEAGETGETAAQPDGSSSLRRSTDGSDSTVESAWASNSSEDAETRLSSQAGRPSVDGGPSCSGSGGRGVRRGRSRDTEIHTGWKTNLTVKFQPHSAPSNCSTVLGSRLIQLHHQQPHPALSQPSVQPCGRLLGRPRSRQLAGVEVLPAAQRMGAGLIGESTDQPTQSGIPSALVEARRNLRAW</sequence>